<keyword evidence="3" id="KW-0326">Glycosidase</keyword>
<evidence type="ECO:0000313" key="6">
    <source>
        <dbReference type="EnsemblPlants" id="Kaladp0092s0061.1.v1.1"/>
    </source>
</evidence>
<dbReference type="OMA" id="NTIEERW"/>
<accession>A0A7N0UX98</accession>
<dbReference type="SUPFAM" id="SSF51445">
    <property type="entry name" value="(Trans)glycosidases"/>
    <property type="match status" value="1"/>
</dbReference>
<evidence type="ECO:0000256" key="1">
    <source>
        <dbReference type="ARBA" id="ARBA00008773"/>
    </source>
</evidence>
<keyword evidence="7" id="KW-1185">Reference proteome</keyword>
<protein>
    <recommendedName>
        <fullName evidence="8">Glucan endo-1,3-beta-D-glucosidase</fullName>
    </recommendedName>
</protein>
<comment type="similarity">
    <text evidence="1 4">Belongs to the glycosyl hydrolase 17 family.</text>
</comment>
<dbReference type="InterPro" id="IPR044965">
    <property type="entry name" value="Glyco_hydro_17_plant"/>
</dbReference>
<keyword evidence="5" id="KW-0732">Signal</keyword>
<keyword evidence="2" id="KW-0378">Hydrolase</keyword>
<dbReference type="Proteomes" id="UP000594263">
    <property type="component" value="Unplaced"/>
</dbReference>
<evidence type="ECO:0000256" key="2">
    <source>
        <dbReference type="ARBA" id="ARBA00022801"/>
    </source>
</evidence>
<feature type="signal peptide" evidence="5">
    <location>
        <begin position="1"/>
        <end position="21"/>
    </location>
</feature>
<dbReference type="GO" id="GO:0005975">
    <property type="term" value="P:carbohydrate metabolic process"/>
    <property type="evidence" value="ECO:0007669"/>
    <property type="project" value="InterPro"/>
</dbReference>
<dbReference type="InterPro" id="IPR000490">
    <property type="entry name" value="Glyco_hydro_17"/>
</dbReference>
<evidence type="ECO:0008006" key="8">
    <source>
        <dbReference type="Google" id="ProtNLM"/>
    </source>
</evidence>
<dbReference type="GO" id="GO:0004553">
    <property type="term" value="F:hydrolase activity, hydrolyzing O-glycosyl compounds"/>
    <property type="evidence" value="ECO:0007669"/>
    <property type="project" value="InterPro"/>
</dbReference>
<evidence type="ECO:0000256" key="3">
    <source>
        <dbReference type="ARBA" id="ARBA00023295"/>
    </source>
</evidence>
<dbReference type="Gramene" id="Kaladp0092s0061.1.v1.1">
    <property type="protein sequence ID" value="Kaladp0092s0061.1.v1.1"/>
    <property type="gene ID" value="Kaladp0092s0061.v1.1"/>
</dbReference>
<dbReference type="EnsemblPlants" id="Kaladp0092s0061.1.v1.1">
    <property type="protein sequence ID" value="Kaladp0092s0061.1.v1.1"/>
    <property type="gene ID" value="Kaladp0092s0061.v1.1"/>
</dbReference>
<organism evidence="6 7">
    <name type="scientific">Kalanchoe fedtschenkoi</name>
    <name type="common">Lavender scallops</name>
    <name type="synonym">South American air plant</name>
    <dbReference type="NCBI Taxonomy" id="63787"/>
    <lineage>
        <taxon>Eukaryota</taxon>
        <taxon>Viridiplantae</taxon>
        <taxon>Streptophyta</taxon>
        <taxon>Embryophyta</taxon>
        <taxon>Tracheophyta</taxon>
        <taxon>Spermatophyta</taxon>
        <taxon>Magnoliopsida</taxon>
        <taxon>eudicotyledons</taxon>
        <taxon>Gunneridae</taxon>
        <taxon>Pentapetalae</taxon>
        <taxon>Saxifragales</taxon>
        <taxon>Crassulaceae</taxon>
        <taxon>Kalanchoe</taxon>
    </lineage>
</organism>
<name>A0A7N0UX98_KALFE</name>
<reference evidence="6" key="1">
    <citation type="submission" date="2021-01" db="UniProtKB">
        <authorList>
            <consortium name="EnsemblPlants"/>
        </authorList>
    </citation>
    <scope>IDENTIFICATION</scope>
</reference>
<sequence length="288" mass="31988">MAPSQLFTISLFLLIIPFAFAQTPTTIGFTYNTSPSTSEYVARFVESANISAVRLLDANPDVIRSFSSTNVSLLVTIPNSMVPEIGANRSNAVAWIYQNVVPYYPRARISAISVGNNFETFSDIHLLLPAIKNIHNSLHEIGIQNISVSTTFYFYTMITDISPSCARLRSPADYLVITPVLQFLEQTKSSLFIDMYPYDAWRLNPEIPIEFALFQNLTWELSGFPYSNLFDMMVDAVHSAMAASGHQSIPIIVTGTGWPSSGYTQEVKATQSFAEKYVTGFWVNASAL</sequence>
<proteinExistence type="inferred from homology"/>
<evidence type="ECO:0000313" key="7">
    <source>
        <dbReference type="Proteomes" id="UP000594263"/>
    </source>
</evidence>
<dbReference type="Pfam" id="PF00332">
    <property type="entry name" value="Glyco_hydro_17"/>
    <property type="match status" value="1"/>
</dbReference>
<evidence type="ECO:0000256" key="4">
    <source>
        <dbReference type="RuleBase" id="RU004335"/>
    </source>
</evidence>
<dbReference type="AlphaFoldDB" id="A0A7N0UX98"/>
<dbReference type="InterPro" id="IPR017853">
    <property type="entry name" value="GH"/>
</dbReference>
<evidence type="ECO:0000256" key="5">
    <source>
        <dbReference type="SAM" id="SignalP"/>
    </source>
</evidence>
<dbReference type="Gene3D" id="3.20.20.80">
    <property type="entry name" value="Glycosidases"/>
    <property type="match status" value="1"/>
</dbReference>
<dbReference type="PANTHER" id="PTHR32227">
    <property type="entry name" value="GLUCAN ENDO-1,3-BETA-GLUCOSIDASE BG1-RELATED-RELATED"/>
    <property type="match status" value="1"/>
</dbReference>
<feature type="chain" id="PRO_5029795129" description="Glucan endo-1,3-beta-D-glucosidase" evidence="5">
    <location>
        <begin position="22"/>
        <end position="288"/>
    </location>
</feature>